<dbReference type="Proteomes" id="UP001172457">
    <property type="component" value="Chromosome 6"/>
</dbReference>
<dbReference type="Pfam" id="PF08284">
    <property type="entry name" value="RVP_2"/>
    <property type="match status" value="1"/>
</dbReference>
<organism evidence="2 3">
    <name type="scientific">Centaurea solstitialis</name>
    <name type="common">yellow star-thistle</name>
    <dbReference type="NCBI Taxonomy" id="347529"/>
    <lineage>
        <taxon>Eukaryota</taxon>
        <taxon>Viridiplantae</taxon>
        <taxon>Streptophyta</taxon>
        <taxon>Embryophyta</taxon>
        <taxon>Tracheophyta</taxon>
        <taxon>Spermatophyta</taxon>
        <taxon>Magnoliopsida</taxon>
        <taxon>eudicotyledons</taxon>
        <taxon>Gunneridae</taxon>
        <taxon>Pentapetalae</taxon>
        <taxon>asterids</taxon>
        <taxon>campanulids</taxon>
        <taxon>Asterales</taxon>
        <taxon>Asteraceae</taxon>
        <taxon>Carduoideae</taxon>
        <taxon>Cardueae</taxon>
        <taxon>Centaureinae</taxon>
        <taxon>Centaurea</taxon>
    </lineage>
</organism>
<comment type="caution">
    <text evidence="2">The sequence shown here is derived from an EMBL/GenBank/DDBJ whole genome shotgun (WGS) entry which is preliminary data.</text>
</comment>
<dbReference type="PROSITE" id="PS00141">
    <property type="entry name" value="ASP_PROTEASE"/>
    <property type="match status" value="1"/>
</dbReference>
<dbReference type="PANTHER" id="PTHR15503">
    <property type="entry name" value="LDOC1 RELATED"/>
    <property type="match status" value="1"/>
</dbReference>
<dbReference type="EMBL" id="JARYMX010000006">
    <property type="protein sequence ID" value="KAJ9543618.1"/>
    <property type="molecule type" value="Genomic_DNA"/>
</dbReference>
<feature type="region of interest" description="Disordered" evidence="1">
    <location>
        <begin position="411"/>
        <end position="439"/>
    </location>
</feature>
<gene>
    <name evidence="2" type="ORF">OSB04_023325</name>
</gene>
<dbReference type="CDD" id="cd00303">
    <property type="entry name" value="retropepsin_like"/>
    <property type="match status" value="1"/>
</dbReference>
<dbReference type="AlphaFoldDB" id="A0AA38SRG7"/>
<reference evidence="2" key="1">
    <citation type="submission" date="2023-03" db="EMBL/GenBank/DDBJ databases">
        <title>Chromosome-scale reference genome and RAD-based genetic map of yellow starthistle (Centaurea solstitialis) reveal putative structural variation and QTLs associated with invader traits.</title>
        <authorList>
            <person name="Reatini B."/>
            <person name="Cang F.A."/>
            <person name="Jiang Q."/>
            <person name="Mckibben M.T.W."/>
            <person name="Barker M.S."/>
            <person name="Rieseberg L.H."/>
            <person name="Dlugosch K.M."/>
        </authorList>
    </citation>
    <scope>NUCLEOTIDE SEQUENCE</scope>
    <source>
        <strain evidence="2">CAN-66</strain>
        <tissue evidence="2">Leaf</tissue>
    </source>
</reference>
<accession>A0AA38SRG7</accession>
<name>A0AA38SRG7_9ASTR</name>
<keyword evidence="3" id="KW-1185">Reference proteome</keyword>
<feature type="compositionally biased region" description="Polar residues" evidence="1">
    <location>
        <begin position="411"/>
        <end position="429"/>
    </location>
</feature>
<evidence type="ECO:0000313" key="2">
    <source>
        <dbReference type="EMBL" id="KAJ9543618.1"/>
    </source>
</evidence>
<proteinExistence type="predicted"/>
<dbReference type="PANTHER" id="PTHR15503:SF42">
    <property type="entry name" value="ZINC FINGER, CCHC-TYPE, RETROTRANSPOSON GAG DOMAIN, ASPARTIC PEPTIDASE DOMAIN PROTEIN-RELATED"/>
    <property type="match status" value="1"/>
</dbReference>
<dbReference type="GO" id="GO:0004190">
    <property type="term" value="F:aspartic-type endopeptidase activity"/>
    <property type="evidence" value="ECO:0007669"/>
    <property type="project" value="InterPro"/>
</dbReference>
<dbReference type="GO" id="GO:0006508">
    <property type="term" value="P:proteolysis"/>
    <property type="evidence" value="ECO:0007669"/>
    <property type="project" value="InterPro"/>
</dbReference>
<evidence type="ECO:0000256" key="1">
    <source>
        <dbReference type="SAM" id="MobiDB-lite"/>
    </source>
</evidence>
<sequence length="545" mass="61033">MATTTTTHTTATAFAFAAVLTGSCKHHDHLQEQGAKLIEAINLPEYGKGRGRFGEKARRAIEGYCEAIGLGISSIGVKMQALPTREKKRCEAPGSSSSVLMKEDEKIYGWYYKLVSEPRFKGFDYSQEMVKETELRAGAPERGMGITKKTVRPTEEEEETSNLREMIASEVGEALQDLLPGLFAKIKDDLKQEIRTQVEAVMGDRANGSGGSNGGQARVTSYKDFMACQPPQFDGQKHPIASSRWLADVEGAFLTSACSEEVKVRYASNLLRKARKDWWNIVEIERLTSEFLQMRQTTESVNEITDLFLERSVFCLDYMANDRMKRYRYLEILKPEIREFVAISQCKSFQQMYEVAQTRELELERPDRKKKVEPALVQTQQAKRPKQLGPRVEVKKEIPCLELGHIASQCSKAGPTQSSGAVSTKTAGASTGKKVDPPRTRASMFQLMAEEAKEEPYVVTGTFSVNSVPALVLFDSGASKSFVSLSFCKSFMNVKGRLDKPLEVEIAAEDYRLCRDVIEIEGVKFNIDLIPIPMREINGVDWMSQ</sequence>
<dbReference type="Gene3D" id="2.40.70.10">
    <property type="entry name" value="Acid Proteases"/>
    <property type="match status" value="1"/>
</dbReference>
<dbReference type="InterPro" id="IPR021109">
    <property type="entry name" value="Peptidase_aspartic_dom_sf"/>
</dbReference>
<dbReference type="InterPro" id="IPR032567">
    <property type="entry name" value="RTL1-rel"/>
</dbReference>
<evidence type="ECO:0008006" key="4">
    <source>
        <dbReference type="Google" id="ProtNLM"/>
    </source>
</evidence>
<protein>
    <recommendedName>
        <fullName evidence="4">Reverse transcriptase domain-containing protein</fullName>
    </recommendedName>
</protein>
<dbReference type="InterPro" id="IPR001969">
    <property type="entry name" value="Aspartic_peptidase_AS"/>
</dbReference>
<evidence type="ECO:0000313" key="3">
    <source>
        <dbReference type="Proteomes" id="UP001172457"/>
    </source>
</evidence>